<dbReference type="InParanoid" id="A0A2P6NRP8"/>
<accession>A0A2P6NRP8</accession>
<reference evidence="6 7" key="1">
    <citation type="journal article" date="2018" name="Genome Biol. Evol.">
        <title>Multiple Roots of Fruiting Body Formation in Amoebozoa.</title>
        <authorList>
            <person name="Hillmann F."/>
            <person name="Forbes G."/>
            <person name="Novohradska S."/>
            <person name="Ferling I."/>
            <person name="Riege K."/>
            <person name="Groth M."/>
            <person name="Westermann M."/>
            <person name="Marz M."/>
            <person name="Spaller T."/>
            <person name="Winckler T."/>
            <person name="Schaap P."/>
            <person name="Glockner G."/>
        </authorList>
    </citation>
    <scope>NUCLEOTIDE SEQUENCE [LARGE SCALE GENOMIC DNA]</scope>
    <source>
        <strain evidence="6 7">Jena</strain>
    </source>
</reference>
<dbReference type="InterPro" id="IPR036964">
    <property type="entry name" value="RASGEF_cat_dom_sf"/>
</dbReference>
<dbReference type="Pfam" id="PF00617">
    <property type="entry name" value="RasGEF"/>
    <property type="match status" value="1"/>
</dbReference>
<dbReference type="AlphaFoldDB" id="A0A2P6NRP8"/>
<name>A0A2P6NRP8_9EUKA</name>
<dbReference type="InterPro" id="IPR000651">
    <property type="entry name" value="Ras-like_Gua-exchang_fac_N"/>
</dbReference>
<sequence>MHKHVLDKQNRSNSSPDAAGFQRTAKRAVYDFPPRTRFVNDVSPNYIRRNDSEGVESPIPTSGRKLRRSSSDRTLNSWEKPEDFIRHSTSVLFPSSSKKLKSPTLGRALVTITSSQDLKKQKIIRTDTLAHDLNLLRAAKSEELSSIYLGIPQDILSKAQEEEVTYDENGKITCCTIEFALSQMVHPDYLKKDPEWVNILCLTHRFFMPTDAFLRSFLQQAEQTEHSTQAIRNMSMWLDVAPTDFRFGHSADSAEMNEAAKKVKELSVGQEDIKEVLVEQIKATCSRNMEHYYDYTGKSPLIKEPSATKQLPRRRAISLELVGLSGTKFTLFDVSSGVLAEQLTLREHKLFCSIKLNDITHYDADKGTSRAVQAYVSHFNKISFWVVTEIVSATTEKIRVTVLTRFIKLANKCYDMDNYNTAVEIYCGLVHGTVSRLAKTWKKIPRKYKRIFATLSEVFQPEGNHKNFRQILKAKNLADSTQPINPYFALHLRDLALVEMHNKDKIGERINFHKMRVVAPIFAAMQRYQRVPYVYEHNAEMSMRLESISPIMDEIELRRRSALCEQQLSRSLTDL</sequence>
<feature type="domain" description="Ras-GEF" evidence="4">
    <location>
        <begin position="335"/>
        <end position="562"/>
    </location>
</feature>
<dbReference type="STRING" id="1890364.A0A2P6NRP8"/>
<dbReference type="Proteomes" id="UP000241769">
    <property type="component" value="Unassembled WGS sequence"/>
</dbReference>
<dbReference type="PANTHER" id="PTHR23113:SF99">
    <property type="entry name" value="RASGEF DOMAIN-CONTAINING PROTEIN"/>
    <property type="match status" value="1"/>
</dbReference>
<dbReference type="InterPro" id="IPR008937">
    <property type="entry name" value="Ras-like_GEF"/>
</dbReference>
<proteinExistence type="predicted"/>
<dbReference type="GO" id="GO:0005085">
    <property type="term" value="F:guanyl-nucleotide exchange factor activity"/>
    <property type="evidence" value="ECO:0007669"/>
    <property type="project" value="UniProtKB-KW"/>
</dbReference>
<comment type="caution">
    <text evidence="6">The sequence shown here is derived from an EMBL/GenBank/DDBJ whole genome shotgun (WGS) entry which is preliminary data.</text>
</comment>
<feature type="domain" description="N-terminal Ras-GEF" evidence="5">
    <location>
        <begin position="168"/>
        <end position="285"/>
    </location>
</feature>
<organism evidence="6 7">
    <name type="scientific">Planoprotostelium fungivorum</name>
    <dbReference type="NCBI Taxonomy" id="1890364"/>
    <lineage>
        <taxon>Eukaryota</taxon>
        <taxon>Amoebozoa</taxon>
        <taxon>Evosea</taxon>
        <taxon>Variosea</taxon>
        <taxon>Cavosteliida</taxon>
        <taxon>Cavosteliaceae</taxon>
        <taxon>Planoprotostelium</taxon>
    </lineage>
</organism>
<dbReference type="SMART" id="SM00147">
    <property type="entry name" value="RasGEF"/>
    <property type="match status" value="1"/>
</dbReference>
<evidence type="ECO:0000256" key="1">
    <source>
        <dbReference type="ARBA" id="ARBA00022658"/>
    </source>
</evidence>
<dbReference type="EMBL" id="MDYQ01000028">
    <property type="protein sequence ID" value="PRP86627.1"/>
    <property type="molecule type" value="Genomic_DNA"/>
</dbReference>
<feature type="region of interest" description="Disordered" evidence="3">
    <location>
        <begin position="43"/>
        <end position="74"/>
    </location>
</feature>
<protein>
    <submittedName>
        <fullName evidence="6">Ras guanine nucleotide exchange factor</fullName>
    </submittedName>
</protein>
<dbReference type="GO" id="GO:0005886">
    <property type="term" value="C:plasma membrane"/>
    <property type="evidence" value="ECO:0007669"/>
    <property type="project" value="TreeGrafter"/>
</dbReference>
<dbReference type="OrthoDB" id="546434at2759"/>
<evidence type="ECO:0000259" key="5">
    <source>
        <dbReference type="PROSITE" id="PS50212"/>
    </source>
</evidence>
<evidence type="ECO:0000256" key="3">
    <source>
        <dbReference type="SAM" id="MobiDB-lite"/>
    </source>
</evidence>
<evidence type="ECO:0000313" key="6">
    <source>
        <dbReference type="EMBL" id="PRP86627.1"/>
    </source>
</evidence>
<feature type="region of interest" description="Disordered" evidence="3">
    <location>
        <begin position="1"/>
        <end position="26"/>
    </location>
</feature>
<dbReference type="PROSITE" id="PS50212">
    <property type="entry name" value="RASGEF_NTER"/>
    <property type="match status" value="1"/>
</dbReference>
<evidence type="ECO:0000256" key="2">
    <source>
        <dbReference type="PROSITE-ProRule" id="PRU00168"/>
    </source>
</evidence>
<dbReference type="GO" id="GO:0007265">
    <property type="term" value="P:Ras protein signal transduction"/>
    <property type="evidence" value="ECO:0007669"/>
    <property type="project" value="TreeGrafter"/>
</dbReference>
<dbReference type="Gene3D" id="1.10.840.10">
    <property type="entry name" value="Ras guanine-nucleotide exchange factors catalytic domain"/>
    <property type="match status" value="1"/>
</dbReference>
<dbReference type="PROSITE" id="PS50009">
    <property type="entry name" value="RASGEF_CAT"/>
    <property type="match status" value="1"/>
</dbReference>
<dbReference type="InterPro" id="IPR023578">
    <property type="entry name" value="Ras_GEF_dom_sf"/>
</dbReference>
<gene>
    <name evidence="6" type="ORF">PROFUN_05106</name>
</gene>
<keyword evidence="7" id="KW-1185">Reference proteome</keyword>
<dbReference type="InterPro" id="IPR001895">
    <property type="entry name" value="RASGEF_cat_dom"/>
</dbReference>
<dbReference type="PANTHER" id="PTHR23113">
    <property type="entry name" value="GUANINE NUCLEOTIDE EXCHANGE FACTOR"/>
    <property type="match status" value="1"/>
</dbReference>
<keyword evidence="1 2" id="KW-0344">Guanine-nucleotide releasing factor</keyword>
<dbReference type="Gene3D" id="1.20.870.10">
    <property type="entry name" value="Son of sevenless (SoS) protein Chain: S domain 1"/>
    <property type="match status" value="1"/>
</dbReference>
<dbReference type="SUPFAM" id="SSF48366">
    <property type="entry name" value="Ras GEF"/>
    <property type="match status" value="1"/>
</dbReference>
<feature type="compositionally biased region" description="Basic and acidic residues" evidence="3">
    <location>
        <begin position="1"/>
        <end position="10"/>
    </location>
</feature>
<evidence type="ECO:0000259" key="4">
    <source>
        <dbReference type="PROSITE" id="PS50009"/>
    </source>
</evidence>
<evidence type="ECO:0000313" key="7">
    <source>
        <dbReference type="Proteomes" id="UP000241769"/>
    </source>
</evidence>